<sequence length="67" mass="7007">MSRAVGAGRPWPLGVTIDGDGVNVAVWSASATSVEFCLFDGDHQETIALTERDGEIWHAHVSGVGLG</sequence>
<dbReference type="InterPro" id="IPR013783">
    <property type="entry name" value="Ig-like_fold"/>
</dbReference>
<dbReference type="InterPro" id="IPR044505">
    <property type="entry name" value="GlgX_Isoamylase_N_E_set"/>
</dbReference>
<organism evidence="2">
    <name type="scientific">uncultured Shewanella sp</name>
    <dbReference type="NCBI Taxonomy" id="173975"/>
    <lineage>
        <taxon>Bacteria</taxon>
        <taxon>Pseudomonadati</taxon>
        <taxon>Pseudomonadota</taxon>
        <taxon>Gammaproteobacteria</taxon>
        <taxon>Alteromonadales</taxon>
        <taxon>Shewanellaceae</taxon>
        <taxon>Shewanella</taxon>
        <taxon>environmental samples</taxon>
    </lineage>
</organism>
<proteinExistence type="predicted"/>
<feature type="domain" description="Glycoside hydrolase family 13 N-terminal" evidence="1">
    <location>
        <begin position="12"/>
        <end position="63"/>
    </location>
</feature>
<accession>A0A060C8V9</accession>
<dbReference type="AlphaFoldDB" id="A0A060C8V9"/>
<evidence type="ECO:0000259" key="1">
    <source>
        <dbReference type="Pfam" id="PF02922"/>
    </source>
</evidence>
<evidence type="ECO:0000313" key="2">
    <source>
        <dbReference type="EMBL" id="AIA89201.1"/>
    </source>
</evidence>
<reference evidence="2" key="1">
    <citation type="journal article" date="2013" name="Environ. Microbiol.">
        <title>Seasonally variable intestinal metagenomes of the red palm weevil (Rhynchophorus ferrugineus).</title>
        <authorList>
            <person name="Jia S."/>
            <person name="Zhang X."/>
            <person name="Zhang G."/>
            <person name="Yin A."/>
            <person name="Zhang S."/>
            <person name="Li F."/>
            <person name="Wang L."/>
            <person name="Zhao D."/>
            <person name="Yun Q."/>
            <person name="Tala"/>
            <person name="Wang J."/>
            <person name="Sun G."/>
            <person name="Baabdullah M."/>
            <person name="Yu X."/>
            <person name="Hu S."/>
            <person name="Al-Mssallem I.S."/>
            <person name="Yu J."/>
        </authorList>
    </citation>
    <scope>NUCLEOTIDE SEQUENCE</scope>
</reference>
<dbReference type="CDD" id="cd02856">
    <property type="entry name" value="E_set_GDE_Isoamylase_N"/>
    <property type="match status" value="1"/>
</dbReference>
<dbReference type="GO" id="GO:0005975">
    <property type="term" value="P:carbohydrate metabolic process"/>
    <property type="evidence" value="ECO:0007669"/>
    <property type="project" value="InterPro"/>
</dbReference>
<dbReference type="GO" id="GO:0004553">
    <property type="term" value="F:hydrolase activity, hydrolyzing O-glycosyl compounds"/>
    <property type="evidence" value="ECO:0007669"/>
    <property type="project" value="InterPro"/>
</dbReference>
<dbReference type="SUPFAM" id="SSF81296">
    <property type="entry name" value="E set domains"/>
    <property type="match status" value="1"/>
</dbReference>
<protein>
    <submittedName>
        <fullName evidence="2">CAZy families CBM48|GH13 protein</fullName>
    </submittedName>
</protein>
<feature type="non-terminal residue" evidence="2">
    <location>
        <position position="67"/>
    </location>
</feature>
<dbReference type="Pfam" id="PF02922">
    <property type="entry name" value="CBM_48"/>
    <property type="match status" value="1"/>
</dbReference>
<dbReference type="Gene3D" id="2.60.40.10">
    <property type="entry name" value="Immunoglobulins"/>
    <property type="match status" value="1"/>
</dbReference>
<dbReference type="InterPro" id="IPR004193">
    <property type="entry name" value="Glyco_hydro_13_N"/>
</dbReference>
<dbReference type="InterPro" id="IPR014756">
    <property type="entry name" value="Ig_E-set"/>
</dbReference>
<dbReference type="EMBL" id="KF121910">
    <property type="protein sequence ID" value="AIA89201.1"/>
    <property type="molecule type" value="Genomic_DNA"/>
</dbReference>
<name>A0A060C8V9_9GAMM</name>